<feature type="chain" id="PRO_5029636004" evidence="3">
    <location>
        <begin position="25"/>
        <end position="428"/>
    </location>
</feature>
<reference evidence="4 5" key="1">
    <citation type="submission" date="2020-04" db="EMBL/GenBank/DDBJ databases">
        <title>Perkinsus chesapeaki whole genome sequence.</title>
        <authorList>
            <person name="Bogema D.R."/>
        </authorList>
    </citation>
    <scope>NUCLEOTIDE SEQUENCE [LARGE SCALE GENOMIC DNA]</scope>
    <source>
        <strain evidence="4">ATCC PRA-425</strain>
    </source>
</reference>
<dbReference type="AlphaFoldDB" id="A0A7J6LKD2"/>
<protein>
    <submittedName>
        <fullName evidence="4">Dehydrogenase reductase SDR member 4</fullName>
    </submittedName>
</protein>
<dbReference type="FunFam" id="3.40.50.720:FF:000084">
    <property type="entry name" value="Short-chain dehydrogenase reductase"/>
    <property type="match status" value="1"/>
</dbReference>
<dbReference type="OrthoDB" id="1393670at2759"/>
<evidence type="ECO:0000256" key="1">
    <source>
        <dbReference type="ARBA" id="ARBA00006484"/>
    </source>
</evidence>
<sequence>MSTTSRRTAEVLLMILLTVFTCGAWSNNGPVLEWLTVLIFFFAMYITDLVFFPIDKRFIHDPFYSTYSKLTDPHYEEISWRSLSRLESQVGGIGTRLMHFYNEKQRFCYLRVAPYPLGQQGDVWLRDVHSEALDMTTQRAPVPEWFFEDSMTPTQQTLTRFDGRVSVVTASTAGIGKAIAKRILQEGGKVIISSRKQSSVDAALSELKPLFGDRVAGKKLPNHLLSALELTDLLSVICNVSNAADRAALLEAAKAFGDGKIDVLVSNAASNIAIGPTDSCDDRQWDKMFENNVKSAWQLTTEFKPYMRRGTAAVLFVTSIAAFSLAPPLSVYGVTKTALTGLMKALAYDLGPEGIRVNALAPGIVKTKFSELLWKNEGSSQLWSGQSMLKRIAEPEEMAGPAAFLCSDDASFVTGETLIASGGVSSRL</sequence>
<keyword evidence="2" id="KW-1133">Transmembrane helix</keyword>
<dbReference type="Gene3D" id="3.40.50.720">
    <property type="entry name" value="NAD(P)-binding Rossmann-like Domain"/>
    <property type="match status" value="1"/>
</dbReference>
<keyword evidence="2" id="KW-0472">Membrane</keyword>
<keyword evidence="5" id="KW-1185">Reference proteome</keyword>
<evidence type="ECO:0000256" key="3">
    <source>
        <dbReference type="SAM" id="SignalP"/>
    </source>
</evidence>
<dbReference type="SUPFAM" id="SSF51735">
    <property type="entry name" value="NAD(P)-binding Rossmann-fold domains"/>
    <property type="match status" value="1"/>
</dbReference>
<feature type="signal peptide" evidence="3">
    <location>
        <begin position="1"/>
        <end position="24"/>
    </location>
</feature>
<proteinExistence type="inferred from homology"/>
<comment type="caution">
    <text evidence="4">The sequence shown here is derived from an EMBL/GenBank/DDBJ whole genome shotgun (WGS) entry which is preliminary data.</text>
</comment>
<feature type="transmembrane region" description="Helical" evidence="2">
    <location>
        <begin position="34"/>
        <end position="54"/>
    </location>
</feature>
<dbReference type="InterPro" id="IPR036291">
    <property type="entry name" value="NAD(P)-bd_dom_sf"/>
</dbReference>
<gene>
    <name evidence="4" type="primary">DHRS4</name>
    <name evidence="4" type="ORF">FOL47_007606</name>
</gene>
<dbReference type="PRINTS" id="PR00081">
    <property type="entry name" value="GDHRDH"/>
</dbReference>
<dbReference type="Pfam" id="PF13561">
    <property type="entry name" value="adh_short_C2"/>
    <property type="match status" value="1"/>
</dbReference>
<dbReference type="PANTHER" id="PTHR43943">
    <property type="entry name" value="DEHYDROGENASE/REDUCTASE (SDR FAMILY) MEMBER 4"/>
    <property type="match status" value="1"/>
</dbReference>
<evidence type="ECO:0000313" key="5">
    <source>
        <dbReference type="Proteomes" id="UP000591131"/>
    </source>
</evidence>
<organism evidence="4 5">
    <name type="scientific">Perkinsus chesapeaki</name>
    <name type="common">Clam parasite</name>
    <name type="synonym">Perkinsus andrewsi</name>
    <dbReference type="NCBI Taxonomy" id="330153"/>
    <lineage>
        <taxon>Eukaryota</taxon>
        <taxon>Sar</taxon>
        <taxon>Alveolata</taxon>
        <taxon>Perkinsozoa</taxon>
        <taxon>Perkinsea</taxon>
        <taxon>Perkinsida</taxon>
        <taxon>Perkinsidae</taxon>
        <taxon>Perkinsus</taxon>
    </lineage>
</organism>
<evidence type="ECO:0000313" key="4">
    <source>
        <dbReference type="EMBL" id="KAF4659351.1"/>
    </source>
</evidence>
<keyword evidence="3" id="KW-0732">Signal</keyword>
<name>A0A7J6LKD2_PERCH</name>
<dbReference type="InterPro" id="IPR020904">
    <property type="entry name" value="Sc_DH/Rdtase_CS"/>
</dbReference>
<dbReference type="InterPro" id="IPR002347">
    <property type="entry name" value="SDR_fam"/>
</dbReference>
<dbReference type="EMBL" id="JAAPAO010000455">
    <property type="protein sequence ID" value="KAF4659351.1"/>
    <property type="molecule type" value="Genomic_DNA"/>
</dbReference>
<evidence type="ECO:0000256" key="2">
    <source>
        <dbReference type="SAM" id="Phobius"/>
    </source>
</evidence>
<dbReference type="Proteomes" id="UP000591131">
    <property type="component" value="Unassembled WGS sequence"/>
</dbReference>
<keyword evidence="2" id="KW-0812">Transmembrane</keyword>
<dbReference type="PROSITE" id="PS00061">
    <property type="entry name" value="ADH_SHORT"/>
    <property type="match status" value="1"/>
</dbReference>
<accession>A0A7J6LKD2</accession>
<comment type="similarity">
    <text evidence="1">Belongs to the short-chain dehydrogenases/reductases (SDR) family.</text>
</comment>
<dbReference type="PANTHER" id="PTHR43943:SF2">
    <property type="entry name" value="DEHYDROGENASE_REDUCTASE 4"/>
    <property type="match status" value="1"/>
</dbReference>
<feature type="transmembrane region" description="Helical" evidence="2">
    <location>
        <begin position="312"/>
        <end position="334"/>
    </location>
</feature>